<feature type="region of interest" description="Disordered" evidence="1">
    <location>
        <begin position="599"/>
        <end position="619"/>
    </location>
</feature>
<evidence type="ECO:0000256" key="1">
    <source>
        <dbReference type="SAM" id="MobiDB-lite"/>
    </source>
</evidence>
<name>A0A813IQJ6_POLGL</name>
<dbReference type="EMBL" id="CAJNNW010012342">
    <property type="protein sequence ID" value="CAE8654179.1"/>
    <property type="molecule type" value="Genomic_DNA"/>
</dbReference>
<accession>A0A813IQJ6</accession>
<evidence type="ECO:0000313" key="3">
    <source>
        <dbReference type="Proteomes" id="UP000626109"/>
    </source>
</evidence>
<protein>
    <submittedName>
        <fullName evidence="2">Uncharacterized protein</fullName>
    </submittedName>
</protein>
<dbReference type="Proteomes" id="UP000626109">
    <property type="component" value="Unassembled WGS sequence"/>
</dbReference>
<feature type="non-terminal residue" evidence="2">
    <location>
        <position position="619"/>
    </location>
</feature>
<feature type="compositionally biased region" description="Polar residues" evidence="1">
    <location>
        <begin position="526"/>
        <end position="547"/>
    </location>
</feature>
<organism evidence="2 3">
    <name type="scientific">Polarella glacialis</name>
    <name type="common">Dinoflagellate</name>
    <dbReference type="NCBI Taxonomy" id="89957"/>
    <lineage>
        <taxon>Eukaryota</taxon>
        <taxon>Sar</taxon>
        <taxon>Alveolata</taxon>
        <taxon>Dinophyceae</taxon>
        <taxon>Suessiales</taxon>
        <taxon>Suessiaceae</taxon>
        <taxon>Polarella</taxon>
    </lineage>
</organism>
<feature type="region of interest" description="Disordered" evidence="1">
    <location>
        <begin position="525"/>
        <end position="553"/>
    </location>
</feature>
<proteinExistence type="predicted"/>
<reference evidence="2" key="1">
    <citation type="submission" date="2021-02" db="EMBL/GenBank/DDBJ databases">
        <authorList>
            <person name="Dougan E. K."/>
            <person name="Rhodes N."/>
            <person name="Thang M."/>
            <person name="Chan C."/>
        </authorList>
    </citation>
    <scope>NUCLEOTIDE SEQUENCE</scope>
</reference>
<sequence length="619" mass="65290">AYGGEAQLLLFPGEHDDQRTKGAEAKAALFLARAFRLEGPAVVNLEQVTCDLVRDTAALAGMEEQAAALLASKDSGDRRHGLLLKAIASCPSYRGPAFAKVMARAGRHSSPSTGERYVRYNILVTLPSIDSEVVIAWATEPNPAFPGLSPSDRGFVHFAVISCGCLSLQRMRLYESREASEDTPMFAAASVLLDIKDLGLQESRLKPRLVPYTAKLFLQDSGSVELRVGAACLRWAGAAEARPSFQPLSCGYSIFGAALLTAESKSARIEFVDCKDEICAESGEAADGRGLGMGGMGGVGSEVYFIGTTPPPPEQHVLCTGQKSPGLEAAVEEPKEVEEEQEEELKTLPHTFADEFEEAVAKFHLCIPGQLLSLPGEQFSCTSGSLLSGTSSGSFFLSKPMESPDIPADSLAISSMESSKSNEVRCSRVLQRTETPIFGVAESGSLPKFGCSSSSREASGCASTTENPASDGQLVVPQIIVHPAQDAHSEPSRVQQRLLAAFGPGVLVPEADKLQAGACAEGDASVASTSGSPSLQPSTCTQPESGGSSCSSQQALPAAASSAAICQGVEDNSDSERGSLYQIALGQSRSWPDIQESQSLDFGRRHSWASPKEISVLHP</sequence>
<dbReference type="AlphaFoldDB" id="A0A813IQJ6"/>
<evidence type="ECO:0000313" key="2">
    <source>
        <dbReference type="EMBL" id="CAE8654179.1"/>
    </source>
</evidence>
<comment type="caution">
    <text evidence="2">The sequence shown here is derived from an EMBL/GenBank/DDBJ whole genome shotgun (WGS) entry which is preliminary data.</text>
</comment>
<gene>
    <name evidence="2" type="ORF">PGLA2088_LOCUS10862</name>
</gene>